<gene>
    <name evidence="2" type="primary">ORF660</name>
</gene>
<dbReference type="AlphaFoldDB" id="A0A0B6XTF3"/>
<feature type="non-terminal residue" evidence="2">
    <location>
        <position position="1"/>
    </location>
</feature>
<reference evidence="2" key="1">
    <citation type="submission" date="2014-12" db="EMBL/GenBank/DDBJ databases">
        <title>Insight into the proteome of Arion vulgaris.</title>
        <authorList>
            <person name="Aradska J."/>
            <person name="Bulat T."/>
            <person name="Smidak R."/>
            <person name="Sarate P."/>
            <person name="Gangsoo J."/>
            <person name="Sialana F."/>
            <person name="Bilban M."/>
            <person name="Lubec G."/>
        </authorList>
    </citation>
    <scope>NUCLEOTIDE SEQUENCE</scope>
    <source>
        <tissue evidence="2">Skin</tissue>
    </source>
</reference>
<feature type="compositionally biased region" description="Low complexity" evidence="1">
    <location>
        <begin position="69"/>
        <end position="80"/>
    </location>
</feature>
<sequence length="80" mass="9804">WDYFYTHGEFPPCEWMTKKRFSVTSKEMSSSFTSNMLIQPTAADQMFLREQKWQHQEQRRLQQFKDQAQEGQSQQQENHR</sequence>
<evidence type="ECO:0000256" key="1">
    <source>
        <dbReference type="SAM" id="MobiDB-lite"/>
    </source>
</evidence>
<name>A0A0B6XTF3_9EUPU</name>
<protein>
    <submittedName>
        <fullName evidence="2">Uncharacterized protein</fullName>
    </submittedName>
</protein>
<accession>A0A0B6XTF3</accession>
<feature type="region of interest" description="Disordered" evidence="1">
    <location>
        <begin position="57"/>
        <end position="80"/>
    </location>
</feature>
<dbReference type="EMBL" id="HACG01000278">
    <property type="protein sequence ID" value="CEK47143.1"/>
    <property type="molecule type" value="Transcribed_RNA"/>
</dbReference>
<evidence type="ECO:0000313" key="2">
    <source>
        <dbReference type="EMBL" id="CEK47143.1"/>
    </source>
</evidence>
<feature type="non-terminal residue" evidence="2">
    <location>
        <position position="80"/>
    </location>
</feature>
<proteinExistence type="predicted"/>
<organism evidence="2">
    <name type="scientific">Arion vulgaris</name>
    <dbReference type="NCBI Taxonomy" id="1028688"/>
    <lineage>
        <taxon>Eukaryota</taxon>
        <taxon>Metazoa</taxon>
        <taxon>Spiralia</taxon>
        <taxon>Lophotrochozoa</taxon>
        <taxon>Mollusca</taxon>
        <taxon>Gastropoda</taxon>
        <taxon>Heterobranchia</taxon>
        <taxon>Euthyneura</taxon>
        <taxon>Panpulmonata</taxon>
        <taxon>Eupulmonata</taxon>
        <taxon>Stylommatophora</taxon>
        <taxon>Helicina</taxon>
        <taxon>Arionoidea</taxon>
        <taxon>Arionidae</taxon>
        <taxon>Arion</taxon>
    </lineage>
</organism>